<dbReference type="GO" id="GO:0016757">
    <property type="term" value="F:glycosyltransferase activity"/>
    <property type="evidence" value="ECO:0007669"/>
    <property type="project" value="UniProtKB-KW"/>
</dbReference>
<keyword evidence="2" id="KW-0328">Glycosyltransferase</keyword>
<reference evidence="3" key="1">
    <citation type="journal article" date="2019" name="Int. J. Syst. Evol. Microbiol.">
        <title>The Global Catalogue of Microorganisms (GCM) 10K type strain sequencing project: providing services to taxonomists for standard genome sequencing and annotation.</title>
        <authorList>
            <consortium name="The Broad Institute Genomics Platform"/>
            <consortium name="The Broad Institute Genome Sequencing Center for Infectious Disease"/>
            <person name="Wu L."/>
            <person name="Ma J."/>
        </authorList>
    </citation>
    <scope>NUCLEOTIDE SEQUENCE [LARGE SCALE GENOMIC DNA]</scope>
    <source>
        <strain evidence="3">CCUG 54329</strain>
    </source>
</reference>
<keyword evidence="3" id="KW-1185">Reference proteome</keyword>
<accession>A0ABW3P3N0</accession>
<dbReference type="InterPro" id="IPR028098">
    <property type="entry name" value="Glyco_trans_4-like_N"/>
</dbReference>
<dbReference type="PANTHER" id="PTHR45947">
    <property type="entry name" value="SULFOQUINOVOSYL TRANSFERASE SQD2"/>
    <property type="match status" value="1"/>
</dbReference>
<dbReference type="InterPro" id="IPR050194">
    <property type="entry name" value="Glycosyltransferase_grp1"/>
</dbReference>
<dbReference type="Pfam" id="PF13439">
    <property type="entry name" value="Glyco_transf_4"/>
    <property type="match status" value="1"/>
</dbReference>
<dbReference type="EC" id="2.4.-.-" evidence="2"/>
<evidence type="ECO:0000313" key="3">
    <source>
        <dbReference type="Proteomes" id="UP001597203"/>
    </source>
</evidence>
<dbReference type="PANTHER" id="PTHR45947:SF3">
    <property type="entry name" value="SULFOQUINOVOSYL TRANSFERASE SQD2"/>
    <property type="match status" value="1"/>
</dbReference>
<keyword evidence="2" id="KW-0808">Transferase</keyword>
<proteinExistence type="predicted"/>
<protein>
    <submittedName>
        <fullName evidence="2">Glycosyltransferase family 4 protein</fullName>
        <ecNumber evidence="2">2.4.-.-</ecNumber>
    </submittedName>
</protein>
<evidence type="ECO:0000259" key="1">
    <source>
        <dbReference type="Pfam" id="PF13439"/>
    </source>
</evidence>
<dbReference type="SUPFAM" id="SSF53756">
    <property type="entry name" value="UDP-Glycosyltransferase/glycogen phosphorylase"/>
    <property type="match status" value="1"/>
</dbReference>
<dbReference type="RefSeq" id="WP_380914703.1">
    <property type="nucleotide sequence ID" value="NZ_JBHTLS010000135.1"/>
</dbReference>
<name>A0ABW3P3N0_9SPHN</name>
<sequence>MRIAIVTDAWTPQVNGVVRTLQTTRAELERMGHVVEVISPDLYGSIPCPTYPEIRLALVRAGVIGQAIAAFRPDAVHLATEGPLCLAARRWCLRGGVPFTTAYHTHFPDYVAQRTGLPATWFWRYIRWFHGPAQAVLVSTRSVRDQLRAHGVANVRPWGRGVDLAAFTPDAPPLQAFADLPRPIMLYVGRVAVEKNLEAFLSADHPGTKMVVGDGPARATLERAHPDARFLGPLFGADLAGAYAGADVFVFPSRTDTFGLVMIEALACGTPVAAFPVTGPVDIVTPETGALADDLAQAIAAALTKDRSTCAGYGRSFSWDRSAREFLSGLHAIAPDLLDSAA</sequence>
<evidence type="ECO:0000313" key="2">
    <source>
        <dbReference type="EMBL" id="MFD1107276.1"/>
    </source>
</evidence>
<dbReference type="EMBL" id="JBHTLS010000135">
    <property type="protein sequence ID" value="MFD1107276.1"/>
    <property type="molecule type" value="Genomic_DNA"/>
</dbReference>
<dbReference type="Proteomes" id="UP001597203">
    <property type="component" value="Unassembled WGS sequence"/>
</dbReference>
<dbReference type="CDD" id="cd03814">
    <property type="entry name" value="GT4-like"/>
    <property type="match status" value="1"/>
</dbReference>
<feature type="domain" description="Glycosyltransferase subfamily 4-like N-terminal" evidence="1">
    <location>
        <begin position="14"/>
        <end position="165"/>
    </location>
</feature>
<organism evidence="2 3">
    <name type="scientific">Sphingobium olei</name>
    <dbReference type="NCBI Taxonomy" id="420955"/>
    <lineage>
        <taxon>Bacteria</taxon>
        <taxon>Pseudomonadati</taxon>
        <taxon>Pseudomonadota</taxon>
        <taxon>Alphaproteobacteria</taxon>
        <taxon>Sphingomonadales</taxon>
        <taxon>Sphingomonadaceae</taxon>
        <taxon>Sphingobium</taxon>
    </lineage>
</organism>
<comment type="caution">
    <text evidence="2">The sequence shown here is derived from an EMBL/GenBank/DDBJ whole genome shotgun (WGS) entry which is preliminary data.</text>
</comment>
<dbReference type="Pfam" id="PF13692">
    <property type="entry name" value="Glyco_trans_1_4"/>
    <property type="match status" value="1"/>
</dbReference>
<dbReference type="Gene3D" id="3.40.50.2000">
    <property type="entry name" value="Glycogen Phosphorylase B"/>
    <property type="match status" value="2"/>
</dbReference>
<gene>
    <name evidence="2" type="ORF">ACFQ24_20615</name>
</gene>